<reference evidence="2" key="1">
    <citation type="submission" date="2021-02" db="EMBL/GenBank/DDBJ databases">
        <authorList>
            <person name="Nowell W R."/>
        </authorList>
    </citation>
    <scope>NUCLEOTIDE SEQUENCE</scope>
</reference>
<feature type="non-terminal residue" evidence="2">
    <location>
        <position position="29"/>
    </location>
</feature>
<evidence type="ECO:0000259" key="1">
    <source>
        <dbReference type="Pfam" id="PF11601"/>
    </source>
</evidence>
<evidence type="ECO:0000313" key="2">
    <source>
        <dbReference type="EMBL" id="CAF4472301.1"/>
    </source>
</evidence>
<sequence>MASVAAWLPFARAAAIGWVPLAKHPLPPP</sequence>
<name>A0A820TWC7_9BILA</name>
<accession>A0A820TWC7</accession>
<dbReference type="AlphaFoldDB" id="A0A820TWC7"/>
<evidence type="ECO:0000313" key="3">
    <source>
        <dbReference type="Proteomes" id="UP000663866"/>
    </source>
</evidence>
<organism evidence="2 3">
    <name type="scientific">Rotaria magnacalcarata</name>
    <dbReference type="NCBI Taxonomy" id="392030"/>
    <lineage>
        <taxon>Eukaryota</taxon>
        <taxon>Metazoa</taxon>
        <taxon>Spiralia</taxon>
        <taxon>Gnathifera</taxon>
        <taxon>Rotifera</taxon>
        <taxon>Eurotatoria</taxon>
        <taxon>Bdelloidea</taxon>
        <taxon>Philodinida</taxon>
        <taxon>Philodinidae</taxon>
        <taxon>Rotaria</taxon>
    </lineage>
</organism>
<feature type="domain" description="Shal-type voltage-gated potassium channels N-terminal" evidence="1">
    <location>
        <begin position="2"/>
        <end position="28"/>
    </location>
</feature>
<dbReference type="EMBL" id="CAJOBG010049251">
    <property type="protein sequence ID" value="CAF4472301.1"/>
    <property type="molecule type" value="Genomic_DNA"/>
</dbReference>
<dbReference type="InterPro" id="IPR021645">
    <property type="entry name" value="Shal-type_N"/>
</dbReference>
<protein>
    <recommendedName>
        <fullName evidence="1">Shal-type voltage-gated potassium channels N-terminal domain-containing protein</fullName>
    </recommendedName>
</protein>
<dbReference type="Pfam" id="PF11601">
    <property type="entry name" value="Shal-type"/>
    <property type="match status" value="1"/>
</dbReference>
<dbReference type="Proteomes" id="UP000663866">
    <property type="component" value="Unassembled WGS sequence"/>
</dbReference>
<comment type="caution">
    <text evidence="2">The sequence shown here is derived from an EMBL/GenBank/DDBJ whole genome shotgun (WGS) entry which is preliminary data.</text>
</comment>
<proteinExistence type="predicted"/>
<gene>
    <name evidence="2" type="ORF">OVN521_LOCUS39098</name>
</gene>
<keyword evidence="3" id="KW-1185">Reference proteome</keyword>